<evidence type="ECO:0000313" key="10">
    <source>
        <dbReference type="Proteomes" id="UP000676967"/>
    </source>
</evidence>
<accession>A0ABM7LLG1</accession>
<evidence type="ECO:0000313" key="9">
    <source>
        <dbReference type="EMBL" id="BCJ40090.1"/>
    </source>
</evidence>
<evidence type="ECO:0000256" key="2">
    <source>
        <dbReference type="ARBA" id="ARBA00022989"/>
    </source>
</evidence>
<evidence type="ECO:0000256" key="1">
    <source>
        <dbReference type="ARBA" id="ARBA00022692"/>
    </source>
</evidence>
<proteinExistence type="inferred from homology"/>
<comment type="similarity">
    <text evidence="4">Belongs to the methyl-accepting chemotaxis (MCP) protein family.</text>
</comment>
<dbReference type="InterPro" id="IPR003660">
    <property type="entry name" value="HAMP_dom"/>
</dbReference>
<evidence type="ECO:0000256" key="3">
    <source>
        <dbReference type="ARBA" id="ARBA00023224"/>
    </source>
</evidence>
<dbReference type="InterPro" id="IPR004089">
    <property type="entry name" value="MCPsignal_dom"/>
</dbReference>
<dbReference type="EMBL" id="AP023356">
    <property type="protein sequence ID" value="BCJ40090.1"/>
    <property type="molecule type" value="Genomic_DNA"/>
</dbReference>
<dbReference type="Proteomes" id="UP000676967">
    <property type="component" value="Chromosome"/>
</dbReference>
<evidence type="ECO:0000256" key="5">
    <source>
        <dbReference type="PROSITE-ProRule" id="PRU00284"/>
    </source>
</evidence>
<keyword evidence="1 6" id="KW-0812">Transmembrane</keyword>
<evidence type="ECO:0000259" key="7">
    <source>
        <dbReference type="PROSITE" id="PS50111"/>
    </source>
</evidence>
<keyword evidence="2 6" id="KW-1133">Transmembrane helix</keyword>
<feature type="transmembrane region" description="Helical" evidence="6">
    <location>
        <begin position="300"/>
        <end position="324"/>
    </location>
</feature>
<dbReference type="PROSITE" id="PS50111">
    <property type="entry name" value="CHEMOTAXIS_TRANSDUC_2"/>
    <property type="match status" value="1"/>
</dbReference>
<dbReference type="Pfam" id="PF22673">
    <property type="entry name" value="MCP-like_PDC_1"/>
    <property type="match status" value="1"/>
</dbReference>
<protein>
    <submittedName>
        <fullName evidence="9">Chemotaxis protein</fullName>
    </submittedName>
</protein>
<name>A0ABM7LLG1_9ACTN</name>
<dbReference type="PANTHER" id="PTHR32089:SF112">
    <property type="entry name" value="LYSOZYME-LIKE PROTEIN-RELATED"/>
    <property type="match status" value="1"/>
</dbReference>
<feature type="domain" description="Methyl-accepting transducer" evidence="7">
    <location>
        <begin position="380"/>
        <end position="609"/>
    </location>
</feature>
<dbReference type="Pfam" id="PF00015">
    <property type="entry name" value="MCPsignal"/>
    <property type="match status" value="1"/>
</dbReference>
<reference evidence="9 10" key="1">
    <citation type="submission" date="2020-08" db="EMBL/GenBank/DDBJ databases">
        <title>Whole genome shotgun sequence of Actinoplanes ianthinogenes NBRC 13996.</title>
        <authorList>
            <person name="Komaki H."/>
            <person name="Tamura T."/>
        </authorList>
    </citation>
    <scope>NUCLEOTIDE SEQUENCE [LARGE SCALE GENOMIC DNA]</scope>
    <source>
        <strain evidence="9 10">NBRC 13996</strain>
    </source>
</reference>
<evidence type="ECO:0000256" key="4">
    <source>
        <dbReference type="ARBA" id="ARBA00029447"/>
    </source>
</evidence>
<evidence type="ECO:0000259" key="8">
    <source>
        <dbReference type="PROSITE" id="PS50885"/>
    </source>
</evidence>
<dbReference type="Gene3D" id="3.30.450.20">
    <property type="entry name" value="PAS domain"/>
    <property type="match status" value="2"/>
</dbReference>
<dbReference type="Gene3D" id="1.10.287.950">
    <property type="entry name" value="Methyl-accepting chemotaxis protein"/>
    <property type="match status" value="1"/>
</dbReference>
<feature type="domain" description="HAMP" evidence="8">
    <location>
        <begin position="321"/>
        <end position="375"/>
    </location>
</feature>
<dbReference type="PROSITE" id="PS50885">
    <property type="entry name" value="HAMP"/>
    <property type="match status" value="1"/>
</dbReference>
<dbReference type="SUPFAM" id="SSF58104">
    <property type="entry name" value="Methyl-accepting chemotaxis protein (MCP) signaling domain"/>
    <property type="match status" value="1"/>
</dbReference>
<dbReference type="Pfam" id="PF00672">
    <property type="entry name" value="HAMP"/>
    <property type="match status" value="1"/>
</dbReference>
<keyword evidence="6" id="KW-0472">Membrane</keyword>
<keyword evidence="10" id="KW-1185">Reference proteome</keyword>
<keyword evidence="3 5" id="KW-0807">Transducer</keyword>
<organism evidence="9 10">
    <name type="scientific">Actinoplanes ianthinogenes</name>
    <dbReference type="NCBI Taxonomy" id="122358"/>
    <lineage>
        <taxon>Bacteria</taxon>
        <taxon>Bacillati</taxon>
        <taxon>Actinomycetota</taxon>
        <taxon>Actinomycetes</taxon>
        <taxon>Micromonosporales</taxon>
        <taxon>Micromonosporaceae</taxon>
        <taxon>Actinoplanes</taxon>
    </lineage>
</organism>
<dbReference type="PANTHER" id="PTHR32089">
    <property type="entry name" value="METHYL-ACCEPTING CHEMOTAXIS PROTEIN MCPB"/>
    <property type="match status" value="1"/>
</dbReference>
<dbReference type="CDD" id="cd12913">
    <property type="entry name" value="PDC1_MCP_like"/>
    <property type="match status" value="1"/>
</dbReference>
<dbReference type="SMART" id="SM00283">
    <property type="entry name" value="MA"/>
    <property type="match status" value="1"/>
</dbReference>
<dbReference type="SMART" id="SM00304">
    <property type="entry name" value="HAMP"/>
    <property type="match status" value="1"/>
</dbReference>
<dbReference type="CDD" id="cd06225">
    <property type="entry name" value="HAMP"/>
    <property type="match status" value="1"/>
</dbReference>
<sequence length="638" mass="65913">MLSVTTLLVVSVALLVVVLVAGASSSLKDTALADAEHQMQANAAQVERRFDTAFTTARDLAATLQTIAVQDPRRALADRVESTLLAGHPEYMAAWSAWEPNAFDGRDRRYRNTTGTDKTGRYISYWHRTESGGIAVDALAGLDDPNTNIWYEGPKKSGQETVLEPYSYEVNGKQLLMTSAEMPLLRDGQVVGVAGVDLTLESLTTLIGGMKPFGVGAATLVSAAGNVVAGGKPDQITKPLGGPLGELAGKAVQGRTARTVTDGQLRLAVPVTIGAKSTWALVVTIPESAVLAPAHRLRNLAILLAAIALTVSIIATLLVSRAIVAPINRLRDRMADIADGDGDLTQRVDESPDTEVGQLGMAFNRFVLKVAGTVRGIAGAAEDLSVVSGTITDVSGRLAGSARTSAEQAAVVTDSAGRVSANVETVAAGAGEMGASIREIAENASEAARVTAAAVETAQRTGATMSRLGESSEEIGAVLQSITSIAEQTNLLALNATIESARAGEMGKGFAVVASEVKELAQETARATEDISGRIGTIKASAAEAIAAIAAITEVISQISGYSTTIASAVEEQTATTNEMSRSVGDAAQGSREIAAVIGGVSDAAANTTASATETQRAAAQLADLSDRLRTLVGSFRY</sequence>
<gene>
    <name evidence="9" type="ORF">Aiant_07470</name>
</gene>
<evidence type="ECO:0000256" key="6">
    <source>
        <dbReference type="SAM" id="Phobius"/>
    </source>
</evidence>